<evidence type="ECO:0000313" key="10">
    <source>
        <dbReference type="EMBL" id="CAI7993543.1"/>
    </source>
</evidence>
<keyword evidence="11" id="KW-1185">Reference proteome</keyword>
<comment type="subcellular location">
    <subcellularLocation>
        <location evidence="2">Cytoplasm</location>
    </subcellularLocation>
    <subcellularLocation>
        <location evidence="1">Nucleus</location>
    </subcellularLocation>
</comment>
<dbReference type="AlphaFoldDB" id="A0AA35QV91"/>
<dbReference type="Proteomes" id="UP001174909">
    <property type="component" value="Unassembled WGS sequence"/>
</dbReference>
<dbReference type="InterPro" id="IPR057672">
    <property type="entry name" value="TPR_IPO4/5"/>
</dbReference>
<evidence type="ECO:0000256" key="3">
    <source>
        <dbReference type="ARBA" id="ARBA00022448"/>
    </source>
</evidence>
<keyword evidence="7" id="KW-0539">Nucleus</keyword>
<sequence>MAAIQTILERLLVPDNAVIQQATRDLQAVYRNPDVIPGLCTLLHSSPNPQIRQFAAVLLRKRLVKLWKKLPGNDRTTCVVRRQRQQRLRKIACYPYIKTRVHLYILCRVSRIKSMLLQCLTQETVRIVFISVAHLASVLAKYELPRGQWEELSTFIFQFCHSQDPQQREVGVLLLSSVMETAALDFKQHFQSLFQLLSSALEDPQSKTVPFYALKCLTSMVEYVAEEDSPHFTPLVPKIMAVVRALISEDEDKACEGMELFDEIVECEVGMVTPHLPDLIQFSLQVASNSSLGDNLRVKALSFLQWLASLKKKSLLKQGLLPSVIRTMLTIMATPHPGGAEDEGDATTETQSPISLAAQVLDILSLHLPPEKILSPVLECVEPWLESTNHFQRAASLIAIAVMVEGCSVHIKNHHLPALLQIVYKGVRDEEKVVRNASLFAIGQFSEHLQPQIAEYSGELLPVLFQFVDHALQSPLQEASALTKIFYALETFCEQLGPKLVPYLPVLMEKLFVALSSPDVHNCIHVKELAISAIGAAANACESEFLPYFDRTINLLKQYIMLPHHQDTLILQAQAIDTLGTLARTVSEDNFRPLAAECVTLGVALLQGEDPDLRRSVYGMLASVSCVIKEEMCGQLEPVVGRIFQALVSEEGVTVHYASSEVPFLDFDEEEEEEEEGEGGERGEASSSMLDDSRAIEGYTVENAYLEEKEDGLNALAEIAGNVGPGFVRYIDDCFREANSLTEHSHEGIRKAAICAVATFCRLWYRWLREAGSTDLEELQFLTNSTVLSLAATARTDSDRNVVGASLESLENIFKSLKGTEFKLAPQACSSVLVSLQDILHNKAQCCGVEAEDSGTGDMSEYDSVVLECAGSVVGPFAVVAGGEAVLPSLPQLLSPLIDRLAPKSSVPTGLLPLVPLRNCWMGWVATPVSYWSCTLCS</sequence>
<accession>A0AA35QV91</accession>
<dbReference type="Pfam" id="PF25574">
    <property type="entry name" value="TPR_IMB1"/>
    <property type="match status" value="1"/>
</dbReference>
<evidence type="ECO:0000256" key="8">
    <source>
        <dbReference type="SAM" id="MobiDB-lite"/>
    </source>
</evidence>
<evidence type="ECO:0000256" key="2">
    <source>
        <dbReference type="ARBA" id="ARBA00004496"/>
    </source>
</evidence>
<keyword evidence="5" id="KW-0677">Repeat</keyword>
<evidence type="ECO:0000313" key="11">
    <source>
        <dbReference type="Proteomes" id="UP001174909"/>
    </source>
</evidence>
<dbReference type="GO" id="GO:0005737">
    <property type="term" value="C:cytoplasm"/>
    <property type="evidence" value="ECO:0007669"/>
    <property type="project" value="UniProtKB-SubCell"/>
</dbReference>
<dbReference type="InterPro" id="IPR001494">
    <property type="entry name" value="Importin-beta_N"/>
</dbReference>
<evidence type="ECO:0000256" key="4">
    <source>
        <dbReference type="ARBA" id="ARBA00022490"/>
    </source>
</evidence>
<gene>
    <name evidence="10" type="ORF">GBAR_LOCUS1273</name>
</gene>
<evidence type="ECO:0000259" key="9">
    <source>
        <dbReference type="PROSITE" id="PS50166"/>
    </source>
</evidence>
<keyword evidence="6" id="KW-0653">Protein transport</keyword>
<organism evidence="10 11">
    <name type="scientific">Geodia barretti</name>
    <name type="common">Barrett's horny sponge</name>
    <dbReference type="NCBI Taxonomy" id="519541"/>
    <lineage>
        <taxon>Eukaryota</taxon>
        <taxon>Metazoa</taxon>
        <taxon>Porifera</taxon>
        <taxon>Demospongiae</taxon>
        <taxon>Heteroscleromorpha</taxon>
        <taxon>Tetractinellida</taxon>
        <taxon>Astrophorina</taxon>
        <taxon>Geodiidae</taxon>
        <taxon>Geodia</taxon>
    </lineage>
</organism>
<feature type="compositionally biased region" description="Acidic residues" evidence="8">
    <location>
        <begin position="666"/>
        <end position="678"/>
    </location>
</feature>
<evidence type="ECO:0000256" key="6">
    <source>
        <dbReference type="ARBA" id="ARBA00022927"/>
    </source>
</evidence>
<dbReference type="InterPro" id="IPR016024">
    <property type="entry name" value="ARM-type_fold"/>
</dbReference>
<dbReference type="SUPFAM" id="SSF48371">
    <property type="entry name" value="ARM repeat"/>
    <property type="match status" value="1"/>
</dbReference>
<dbReference type="Pfam" id="PF25780">
    <property type="entry name" value="TPR_IPO5"/>
    <property type="match status" value="1"/>
</dbReference>
<evidence type="ECO:0000256" key="7">
    <source>
        <dbReference type="ARBA" id="ARBA00023242"/>
    </source>
</evidence>
<evidence type="ECO:0000256" key="1">
    <source>
        <dbReference type="ARBA" id="ARBA00004123"/>
    </source>
</evidence>
<keyword evidence="3" id="KW-0813">Transport</keyword>
<feature type="domain" description="Importin N-terminal" evidence="9">
    <location>
        <begin position="22"/>
        <end position="75"/>
    </location>
</feature>
<dbReference type="SMART" id="SM00913">
    <property type="entry name" value="IBN_N"/>
    <property type="match status" value="1"/>
</dbReference>
<dbReference type="PANTHER" id="PTHR10527">
    <property type="entry name" value="IMPORTIN BETA"/>
    <property type="match status" value="1"/>
</dbReference>
<proteinExistence type="predicted"/>
<dbReference type="EMBL" id="CASHTH010000190">
    <property type="protein sequence ID" value="CAI7993543.1"/>
    <property type="molecule type" value="Genomic_DNA"/>
</dbReference>
<comment type="caution">
    <text evidence="10">The sequence shown here is derived from an EMBL/GenBank/DDBJ whole genome shotgun (WGS) entry which is preliminary data.</text>
</comment>
<dbReference type="Pfam" id="PF03810">
    <property type="entry name" value="IBN_N"/>
    <property type="match status" value="1"/>
</dbReference>
<dbReference type="GO" id="GO:0006606">
    <property type="term" value="P:protein import into nucleus"/>
    <property type="evidence" value="ECO:0007669"/>
    <property type="project" value="InterPro"/>
</dbReference>
<dbReference type="InterPro" id="IPR040122">
    <property type="entry name" value="Importin_beta"/>
</dbReference>
<dbReference type="InterPro" id="IPR058584">
    <property type="entry name" value="IMB1_TNPO1-like_TPR"/>
</dbReference>
<dbReference type="Gene3D" id="1.25.10.10">
    <property type="entry name" value="Leucine-rich Repeat Variant"/>
    <property type="match status" value="1"/>
</dbReference>
<evidence type="ECO:0000256" key="5">
    <source>
        <dbReference type="ARBA" id="ARBA00022737"/>
    </source>
</evidence>
<dbReference type="PROSITE" id="PS50166">
    <property type="entry name" value="IMPORTIN_B_NT"/>
    <property type="match status" value="1"/>
</dbReference>
<dbReference type="InterPro" id="IPR011989">
    <property type="entry name" value="ARM-like"/>
</dbReference>
<protein>
    <submittedName>
        <fullName evidence="10">Importin-4</fullName>
    </submittedName>
</protein>
<reference evidence="10" key="1">
    <citation type="submission" date="2023-03" db="EMBL/GenBank/DDBJ databases">
        <authorList>
            <person name="Steffen K."/>
            <person name="Cardenas P."/>
        </authorList>
    </citation>
    <scope>NUCLEOTIDE SEQUENCE</scope>
</reference>
<keyword evidence="4" id="KW-0963">Cytoplasm</keyword>
<feature type="region of interest" description="Disordered" evidence="8">
    <location>
        <begin position="665"/>
        <end position="691"/>
    </location>
</feature>
<dbReference type="GO" id="GO:0031267">
    <property type="term" value="F:small GTPase binding"/>
    <property type="evidence" value="ECO:0007669"/>
    <property type="project" value="InterPro"/>
</dbReference>
<name>A0AA35QV91_GEOBA</name>